<feature type="region of interest" description="Disordered" evidence="1">
    <location>
        <begin position="20"/>
        <end position="70"/>
    </location>
</feature>
<evidence type="ECO:0000313" key="3">
    <source>
        <dbReference type="EMBL" id="ANF59183.1"/>
    </source>
</evidence>
<dbReference type="RefSeq" id="WP_064124028.1">
    <property type="nucleotide sequence ID" value="NZ_CP015243.1"/>
</dbReference>
<proteinExistence type="predicted"/>
<dbReference type="PANTHER" id="PTHR39600:SF1">
    <property type="entry name" value="PEPTIDASE INHIBITOR I78 FAMILY PROTEIN"/>
    <property type="match status" value="1"/>
</dbReference>
<evidence type="ECO:0000313" key="4">
    <source>
        <dbReference type="Proteomes" id="UP000077875"/>
    </source>
</evidence>
<sequence length="131" mass="13533">MKGTLVGGVVLAMALSACSSTPEQEIPGAPPGVEYLSPSNQHQGTGASGAQPSDTQQTQTGAPDQQCDAGRVESYVGQTGSDALYAELLALSGARQQRVLAPHTAATMDYRDDRLNIRTDDKGVINGLDCG</sequence>
<dbReference type="AlphaFoldDB" id="A0A172YIZ5"/>
<dbReference type="Proteomes" id="UP000077875">
    <property type="component" value="Chromosome"/>
</dbReference>
<dbReference type="STRING" id="376489.A5892_18365"/>
<feature type="signal peptide" evidence="2">
    <location>
        <begin position="1"/>
        <end position="19"/>
    </location>
</feature>
<evidence type="ECO:0008006" key="5">
    <source>
        <dbReference type="Google" id="ProtNLM"/>
    </source>
</evidence>
<dbReference type="Pfam" id="PF11720">
    <property type="entry name" value="Inhibitor_I78"/>
    <property type="match status" value="1"/>
</dbReference>
<organism evidence="3 4">
    <name type="scientific">Halotalea alkalilenta</name>
    <dbReference type="NCBI Taxonomy" id="376489"/>
    <lineage>
        <taxon>Bacteria</taxon>
        <taxon>Pseudomonadati</taxon>
        <taxon>Pseudomonadota</taxon>
        <taxon>Gammaproteobacteria</taxon>
        <taxon>Oceanospirillales</taxon>
        <taxon>Halomonadaceae</taxon>
        <taxon>Halotalea</taxon>
    </lineage>
</organism>
<name>A0A172YIZ5_9GAMM</name>
<dbReference type="PANTHER" id="PTHR39600">
    <property type="entry name" value="PEPTIDASE INHIBITOR I78 FAMILY PROTEIN"/>
    <property type="match status" value="1"/>
</dbReference>
<feature type="chain" id="PRO_5008004745" description="Peptidase inhibitor I78 family protein" evidence="2">
    <location>
        <begin position="20"/>
        <end position="131"/>
    </location>
</feature>
<keyword evidence="2" id="KW-0732">Signal</keyword>
<evidence type="ECO:0000256" key="2">
    <source>
        <dbReference type="SAM" id="SignalP"/>
    </source>
</evidence>
<gene>
    <name evidence="3" type="ORF">A5892_18365</name>
</gene>
<dbReference type="InterPro" id="IPR021719">
    <property type="entry name" value="Prot_inh_I78"/>
</dbReference>
<feature type="compositionally biased region" description="Polar residues" evidence="1">
    <location>
        <begin position="37"/>
        <end position="63"/>
    </location>
</feature>
<dbReference type="PROSITE" id="PS51257">
    <property type="entry name" value="PROKAR_LIPOPROTEIN"/>
    <property type="match status" value="1"/>
</dbReference>
<dbReference type="KEGG" id="haa:A5892_18365"/>
<accession>A0A172YIZ5</accession>
<keyword evidence="4" id="KW-1185">Reference proteome</keyword>
<reference evidence="3 4" key="1">
    <citation type="submission" date="2016-04" db="EMBL/GenBank/DDBJ databases">
        <title>Complete Genome Sequence of Halotalea alkalilenta IHB B 13600.</title>
        <authorList>
            <person name="Swarnkar M.K."/>
            <person name="Sharma A."/>
            <person name="Kaushal K."/>
            <person name="Soni R."/>
            <person name="Rana S."/>
            <person name="Singh A.K."/>
            <person name="Gulati A."/>
        </authorList>
    </citation>
    <scope>NUCLEOTIDE SEQUENCE [LARGE SCALE GENOMIC DNA]</scope>
    <source>
        <strain evidence="3 4">IHB B 13600</strain>
    </source>
</reference>
<protein>
    <recommendedName>
        <fullName evidence="5">Peptidase inhibitor I78 family protein</fullName>
    </recommendedName>
</protein>
<evidence type="ECO:0000256" key="1">
    <source>
        <dbReference type="SAM" id="MobiDB-lite"/>
    </source>
</evidence>
<dbReference type="Gene3D" id="3.30.10.10">
    <property type="entry name" value="Trypsin Inhibitor V, subunit A"/>
    <property type="match status" value="1"/>
</dbReference>
<dbReference type="EMBL" id="CP015243">
    <property type="protein sequence ID" value="ANF59183.1"/>
    <property type="molecule type" value="Genomic_DNA"/>
</dbReference>